<protein>
    <submittedName>
        <fullName evidence="1">Uncharacterized protein</fullName>
    </submittedName>
</protein>
<reference evidence="1" key="1">
    <citation type="submission" date="2009-01" db="EMBL/GenBank/DDBJ databases">
        <title>The Genome Sequence of Brucella pinnipedialis M292/94/1.</title>
        <authorList>
            <consortium name="The Broad Institute Genome Sequencing Platform"/>
            <person name="Ward D."/>
            <person name="Young S.K."/>
            <person name="Kodira C.D."/>
            <person name="Zeng Q."/>
            <person name="Koehrsen M."/>
            <person name="Alvarado L."/>
            <person name="Berlin A."/>
            <person name="Borenstein D."/>
            <person name="Chen Z."/>
            <person name="Engels R."/>
            <person name="Freedman E."/>
            <person name="Gellesch M."/>
            <person name="Goldberg J."/>
            <person name="Griggs A."/>
            <person name="Gujja S."/>
            <person name="Heiman D."/>
            <person name="Hepburn T."/>
            <person name="Howarth C."/>
            <person name="Jen D."/>
            <person name="Larson L."/>
            <person name="Lewis B."/>
            <person name="Mehta T."/>
            <person name="Park D."/>
            <person name="Pearson M."/>
            <person name="Roberts A."/>
            <person name="Saif S."/>
            <person name="Shea T."/>
            <person name="Shenoy N."/>
            <person name="Sisk P."/>
            <person name="Stolte C."/>
            <person name="Sykes S."/>
            <person name="Walk T."/>
            <person name="White J."/>
            <person name="Yandava C."/>
            <person name="Whatmore A.M."/>
            <person name="Perrett L.L."/>
            <person name="O'Callaghan D."/>
            <person name="Nusbaum C."/>
            <person name="Galagan J."/>
            <person name="Birren B."/>
        </authorList>
    </citation>
    <scope>NUCLEOTIDE SEQUENCE [LARGE SCALE GENOMIC DNA]</scope>
    <source>
        <strain evidence="1">M292/94/1</strain>
    </source>
</reference>
<gene>
    <name evidence="1" type="ORF">BALG_01242</name>
</gene>
<dbReference type="HOGENOM" id="CLU_215717_0_0_5"/>
<organism evidence="1">
    <name type="scientific">Brucella pinnipedialis M292/94/1</name>
    <dbReference type="NCBI Taxonomy" id="520462"/>
    <lineage>
        <taxon>Bacteria</taxon>
        <taxon>Pseudomonadati</taxon>
        <taxon>Pseudomonadota</taxon>
        <taxon>Alphaproteobacteria</taxon>
        <taxon>Hyphomicrobiales</taxon>
        <taxon>Brucellaceae</taxon>
        <taxon>Brucella/Ochrobactrum group</taxon>
        <taxon>Brucella</taxon>
    </lineage>
</organism>
<dbReference type="EMBL" id="EQ999546">
    <property type="protein sequence ID" value="EEZ31122.1"/>
    <property type="molecule type" value="Genomic_DNA"/>
</dbReference>
<proteinExistence type="predicted"/>
<dbReference type="AlphaFoldDB" id="A0A0E1XCT1"/>
<accession>A0A0E1XCT1</accession>
<name>A0A0E1XCT1_9HYPH</name>
<sequence>MGFNDAHGRDMNAYMRYVTADEFLLARVPRIASGHCFGRALPNIERPGP</sequence>
<dbReference type="Proteomes" id="UP000004659">
    <property type="component" value="Unassembled WGS sequence"/>
</dbReference>
<evidence type="ECO:0000313" key="1">
    <source>
        <dbReference type="EMBL" id="EEZ31122.1"/>
    </source>
</evidence>